<organism evidence="1 2">
    <name type="scientific">Prymnesium parvum</name>
    <name type="common">Toxic golden alga</name>
    <dbReference type="NCBI Taxonomy" id="97485"/>
    <lineage>
        <taxon>Eukaryota</taxon>
        <taxon>Haptista</taxon>
        <taxon>Haptophyta</taxon>
        <taxon>Prymnesiophyceae</taxon>
        <taxon>Prymnesiales</taxon>
        <taxon>Prymnesiaceae</taxon>
        <taxon>Prymnesium</taxon>
    </lineage>
</organism>
<keyword evidence="2" id="KW-1185">Reference proteome</keyword>
<gene>
    <name evidence="1" type="ORF">AB1Y20_018045</name>
</gene>
<evidence type="ECO:0000313" key="2">
    <source>
        <dbReference type="Proteomes" id="UP001515480"/>
    </source>
</evidence>
<protein>
    <submittedName>
        <fullName evidence="1">Uncharacterized protein</fullName>
    </submittedName>
</protein>
<reference evidence="1 2" key="1">
    <citation type="journal article" date="2024" name="Science">
        <title>Giant polyketide synthase enzymes in the biosynthesis of giant marine polyether toxins.</title>
        <authorList>
            <person name="Fallon T.R."/>
            <person name="Shende V.V."/>
            <person name="Wierzbicki I.H."/>
            <person name="Pendleton A.L."/>
            <person name="Watervoot N.F."/>
            <person name="Auber R.P."/>
            <person name="Gonzalez D.J."/>
            <person name="Wisecaver J.H."/>
            <person name="Moore B.S."/>
        </authorList>
    </citation>
    <scope>NUCLEOTIDE SEQUENCE [LARGE SCALE GENOMIC DNA]</scope>
    <source>
        <strain evidence="1 2">12B1</strain>
    </source>
</reference>
<dbReference type="Proteomes" id="UP001515480">
    <property type="component" value="Unassembled WGS sequence"/>
</dbReference>
<proteinExistence type="predicted"/>
<sequence length="151" mass="17675">MHNEHLWFDAWSSSLLEEASELDFSSSEDEGEEDYSDLEEDEEKYLQMLFKKTPHQLQVLSRFLVLEKEKTEAKGNGKSVLKEAVRKNEITKTDATLLNRFVSNFSAIKTLELFNVFEQAVKAEKFHQFEMMEKVENIERKIKFVHDPGVP</sequence>
<evidence type="ECO:0000313" key="1">
    <source>
        <dbReference type="EMBL" id="KAL1523085.1"/>
    </source>
</evidence>
<comment type="caution">
    <text evidence="1">The sequence shown here is derived from an EMBL/GenBank/DDBJ whole genome shotgun (WGS) entry which is preliminary data.</text>
</comment>
<dbReference type="AlphaFoldDB" id="A0AB34JNQ2"/>
<accession>A0AB34JNQ2</accession>
<name>A0AB34JNQ2_PRYPA</name>
<dbReference type="EMBL" id="JBGBPQ010000006">
    <property type="protein sequence ID" value="KAL1523085.1"/>
    <property type="molecule type" value="Genomic_DNA"/>
</dbReference>